<feature type="domain" description="RNase H type-1" evidence="1">
    <location>
        <begin position="135"/>
        <end position="232"/>
    </location>
</feature>
<dbReference type="InterPro" id="IPR002156">
    <property type="entry name" value="RNaseH_domain"/>
</dbReference>
<dbReference type="EMBL" id="AM479639">
    <property type="protein sequence ID" value="CAN83850.1"/>
    <property type="molecule type" value="Genomic_DNA"/>
</dbReference>
<dbReference type="GO" id="GO:0003676">
    <property type="term" value="F:nucleic acid binding"/>
    <property type="evidence" value="ECO:0007669"/>
    <property type="project" value="InterPro"/>
</dbReference>
<evidence type="ECO:0000313" key="2">
    <source>
        <dbReference type="EMBL" id="CAN83850.1"/>
    </source>
</evidence>
<dbReference type="PANTHER" id="PTHR48475">
    <property type="entry name" value="RIBONUCLEASE H"/>
    <property type="match status" value="1"/>
</dbReference>
<dbReference type="CDD" id="cd09279">
    <property type="entry name" value="RNase_HI_like"/>
    <property type="match status" value="1"/>
</dbReference>
<dbReference type="SUPFAM" id="SSF53098">
    <property type="entry name" value="Ribonuclease H-like"/>
    <property type="match status" value="1"/>
</dbReference>
<dbReference type="PANTHER" id="PTHR48475:SF2">
    <property type="entry name" value="RIBONUCLEASE H"/>
    <property type="match status" value="1"/>
</dbReference>
<dbReference type="InterPro" id="IPR012337">
    <property type="entry name" value="RNaseH-like_sf"/>
</dbReference>
<evidence type="ECO:0000259" key="1">
    <source>
        <dbReference type="Pfam" id="PF13456"/>
    </source>
</evidence>
<gene>
    <name evidence="2" type="ORF">VITISV_008562</name>
</gene>
<accession>A5C2D7</accession>
<dbReference type="Pfam" id="PF13456">
    <property type="entry name" value="RVT_3"/>
    <property type="match status" value="1"/>
</dbReference>
<reference evidence="2" key="1">
    <citation type="journal article" date="2007" name="PLoS ONE">
        <title>The first genome sequence of an elite grapevine cultivar (Pinot noir Vitis vinifera L.): coping with a highly heterozygous genome.</title>
        <authorList>
            <person name="Velasco R."/>
            <person name="Zharkikh A."/>
            <person name="Troggio M."/>
            <person name="Cartwright D.A."/>
            <person name="Cestaro A."/>
            <person name="Pruss D."/>
            <person name="Pindo M."/>
            <person name="FitzGerald L.M."/>
            <person name="Vezzulli S."/>
            <person name="Reid J."/>
            <person name="Malacarne G."/>
            <person name="Iliev D."/>
            <person name="Coppola G."/>
            <person name="Wardell B."/>
            <person name="Micheletti D."/>
            <person name="Macalma T."/>
            <person name="Facci M."/>
            <person name="Mitchell J.T."/>
            <person name="Perazzolli M."/>
            <person name="Eldredge G."/>
            <person name="Gatto P."/>
            <person name="Oyzerski R."/>
            <person name="Moretto M."/>
            <person name="Gutin N."/>
            <person name="Stefanini M."/>
            <person name="Chen Y."/>
            <person name="Segala C."/>
            <person name="Davenport C."/>
            <person name="Dematte L."/>
            <person name="Mraz A."/>
            <person name="Battilana J."/>
            <person name="Stormo K."/>
            <person name="Costa F."/>
            <person name="Tao Q."/>
            <person name="Si-Ammour A."/>
            <person name="Harkins T."/>
            <person name="Lackey A."/>
            <person name="Perbost C."/>
            <person name="Taillon B."/>
            <person name="Stella A."/>
            <person name="Solovyev V."/>
            <person name="Fawcett J.A."/>
            <person name="Sterck L."/>
            <person name="Vandepoele K."/>
            <person name="Grando S.M."/>
            <person name="Toppo S."/>
            <person name="Moser C."/>
            <person name="Lanchbury J."/>
            <person name="Bogden R."/>
            <person name="Skolnick M."/>
            <person name="Sgaramella V."/>
            <person name="Bhatnagar S.K."/>
            <person name="Fontana P."/>
            <person name="Gutin A."/>
            <person name="Van de Peer Y."/>
            <person name="Salamini F."/>
            <person name="Viola R."/>
        </authorList>
    </citation>
    <scope>NUCLEOTIDE SEQUENCE</scope>
</reference>
<dbReference type="AlphaFoldDB" id="A5C2D7"/>
<organism evidence="2">
    <name type="scientific">Vitis vinifera</name>
    <name type="common">Grape</name>
    <dbReference type="NCBI Taxonomy" id="29760"/>
    <lineage>
        <taxon>Eukaryota</taxon>
        <taxon>Viridiplantae</taxon>
        <taxon>Streptophyta</taxon>
        <taxon>Embryophyta</taxon>
        <taxon>Tracheophyta</taxon>
        <taxon>Spermatophyta</taxon>
        <taxon>Magnoliopsida</taxon>
        <taxon>eudicotyledons</taxon>
        <taxon>Gunneridae</taxon>
        <taxon>Pentapetalae</taxon>
        <taxon>rosids</taxon>
        <taxon>Vitales</taxon>
        <taxon>Vitaceae</taxon>
        <taxon>Viteae</taxon>
        <taxon>Vitis</taxon>
    </lineage>
</organism>
<dbReference type="GO" id="GO:0004523">
    <property type="term" value="F:RNA-DNA hybrid ribonuclease activity"/>
    <property type="evidence" value="ECO:0007669"/>
    <property type="project" value="InterPro"/>
</dbReference>
<protein>
    <recommendedName>
        <fullName evidence="1">RNase H type-1 domain-containing protein</fullName>
    </recommendedName>
</protein>
<name>A5C2D7_VITVI</name>
<proteinExistence type="predicted"/>
<sequence>MAFGRQLHQAMGTPFRKVKFTLRKFRKEIFFMVRNLAISHHEESTLRNLARRIDEASFPENTEFSSGYMRRYEEEVSLAHQTQLNEGIDSTQTSMNRRWGKRSHLSNAMLARLGPQALSVEGQPCISETLKARIDGVSRVSRSGVGLILQSPTGELIEQVICLNFSTFNNEAEYEVVLTGLDLALVLATTKLEIKSDSQLIVGQIQREYEAKDERMARYLAMVESHLKKLDKWVIR</sequence>
<dbReference type="Gene3D" id="3.30.420.10">
    <property type="entry name" value="Ribonuclease H-like superfamily/Ribonuclease H"/>
    <property type="match status" value="1"/>
</dbReference>
<dbReference type="InterPro" id="IPR036397">
    <property type="entry name" value="RNaseH_sf"/>
</dbReference>